<dbReference type="EMBL" id="NPBY01000014">
    <property type="protein sequence ID" value="PAD78978.1"/>
    <property type="molecule type" value="Genomic_DNA"/>
</dbReference>
<dbReference type="PROSITE" id="PS50995">
    <property type="entry name" value="HTH_MARR_2"/>
    <property type="match status" value="1"/>
</dbReference>
<comment type="caution">
    <text evidence="3">The sequence shown here is derived from an EMBL/GenBank/DDBJ whole genome shotgun (WGS) entry which is preliminary data.</text>
</comment>
<dbReference type="RefSeq" id="WP_095263926.1">
    <property type="nucleotide sequence ID" value="NZ_NPBY01000014.1"/>
</dbReference>
<accession>A0A268F0R7</accession>
<dbReference type="SUPFAM" id="SSF46785">
    <property type="entry name" value="Winged helix' DNA-binding domain"/>
    <property type="match status" value="1"/>
</dbReference>
<proteinExistence type="predicted"/>
<dbReference type="InterPro" id="IPR036390">
    <property type="entry name" value="WH_DNA-bd_sf"/>
</dbReference>
<name>A0A268F0R7_9BACL</name>
<evidence type="ECO:0000313" key="4">
    <source>
        <dbReference type="Proteomes" id="UP000215596"/>
    </source>
</evidence>
<protein>
    <submittedName>
        <fullName evidence="3">MarR family transcriptional regulator</fullName>
    </submittedName>
</protein>
<evidence type="ECO:0000313" key="3">
    <source>
        <dbReference type="EMBL" id="PAD78978.1"/>
    </source>
</evidence>
<evidence type="ECO:0000256" key="1">
    <source>
        <dbReference type="ARBA" id="ARBA00023125"/>
    </source>
</evidence>
<dbReference type="Gene3D" id="1.10.10.10">
    <property type="entry name" value="Winged helix-like DNA-binding domain superfamily/Winged helix DNA-binding domain"/>
    <property type="match status" value="1"/>
</dbReference>
<dbReference type="InterPro" id="IPR000835">
    <property type="entry name" value="HTH_MarR-typ"/>
</dbReference>
<dbReference type="Proteomes" id="UP000215596">
    <property type="component" value="Unassembled WGS sequence"/>
</dbReference>
<dbReference type="InterPro" id="IPR036388">
    <property type="entry name" value="WH-like_DNA-bd_sf"/>
</dbReference>
<dbReference type="SMART" id="SM00347">
    <property type="entry name" value="HTH_MARR"/>
    <property type="match status" value="1"/>
</dbReference>
<evidence type="ECO:0000259" key="2">
    <source>
        <dbReference type="PROSITE" id="PS50995"/>
    </source>
</evidence>
<gene>
    <name evidence="3" type="ORF">CHH67_05170</name>
</gene>
<dbReference type="GO" id="GO:0003677">
    <property type="term" value="F:DNA binding"/>
    <property type="evidence" value="ECO:0007669"/>
    <property type="project" value="UniProtKB-KW"/>
</dbReference>
<feature type="domain" description="HTH marR-type" evidence="2">
    <location>
        <begin position="1"/>
        <end position="140"/>
    </location>
</feature>
<dbReference type="PANTHER" id="PTHR33164">
    <property type="entry name" value="TRANSCRIPTIONAL REGULATOR, MARR FAMILY"/>
    <property type="match status" value="1"/>
</dbReference>
<dbReference type="PANTHER" id="PTHR33164:SF99">
    <property type="entry name" value="MARR FAMILY REGULATORY PROTEIN"/>
    <property type="match status" value="1"/>
</dbReference>
<dbReference type="InterPro" id="IPR039422">
    <property type="entry name" value="MarR/SlyA-like"/>
</dbReference>
<dbReference type="GO" id="GO:0003700">
    <property type="term" value="F:DNA-binding transcription factor activity"/>
    <property type="evidence" value="ECO:0007669"/>
    <property type="project" value="InterPro"/>
</dbReference>
<dbReference type="PRINTS" id="PR00598">
    <property type="entry name" value="HTHMARR"/>
</dbReference>
<dbReference type="GO" id="GO:0006950">
    <property type="term" value="P:response to stress"/>
    <property type="evidence" value="ECO:0007669"/>
    <property type="project" value="TreeGrafter"/>
</dbReference>
<reference evidence="3 4" key="1">
    <citation type="submission" date="2017-07" db="EMBL/GenBank/DDBJ databases">
        <title>Isolation and whole genome analysis of endospore-forming bacteria from heroin.</title>
        <authorList>
            <person name="Kalinowski J."/>
            <person name="Ahrens B."/>
            <person name="Al-Dilaimi A."/>
            <person name="Winkler A."/>
            <person name="Wibberg D."/>
            <person name="Schleenbecker U."/>
            <person name="Ruckert C."/>
            <person name="Wolfel R."/>
            <person name="Grass G."/>
        </authorList>
    </citation>
    <scope>NUCLEOTIDE SEQUENCE [LARGE SCALE GENOMIC DNA]</scope>
    <source>
        <strain evidence="3 4">7537-G1</strain>
    </source>
</reference>
<organism evidence="3 4">
    <name type="scientific">Paenibacillus campinasensis</name>
    <dbReference type="NCBI Taxonomy" id="66347"/>
    <lineage>
        <taxon>Bacteria</taxon>
        <taxon>Bacillati</taxon>
        <taxon>Bacillota</taxon>
        <taxon>Bacilli</taxon>
        <taxon>Bacillales</taxon>
        <taxon>Paenibacillaceae</taxon>
        <taxon>Paenibacillus</taxon>
    </lineage>
</organism>
<dbReference type="AlphaFoldDB" id="A0A268F0R7"/>
<dbReference type="OrthoDB" id="3254893at2"/>
<sequence>MDDKIKEWIDRYVNAHSFVVRRINARIREELGETLTDDQYQIMLLINDIPQCTPSQLAEMFSVGKSSITAIVNRLVQAGMVERTRDEADRRIIYLSITDHGRSIFDSCRKQIRELISPYLQHFEEEEIESFISNFEKLGQLMQEGGRKN</sequence>
<dbReference type="Pfam" id="PF01047">
    <property type="entry name" value="MarR"/>
    <property type="match status" value="1"/>
</dbReference>
<keyword evidence="1" id="KW-0238">DNA-binding</keyword>